<reference evidence="1 2" key="1">
    <citation type="submission" date="2005-09" db="EMBL/GenBank/DDBJ databases">
        <authorList>
            <person name="Mural R.J."/>
            <person name="Li P.W."/>
            <person name="Adams M.D."/>
            <person name="Amanatides P.G."/>
            <person name="Baden-Tillson H."/>
            <person name="Barnstead M."/>
            <person name="Chin S.H."/>
            <person name="Dew I."/>
            <person name="Evans C.A."/>
            <person name="Ferriera S."/>
            <person name="Flanigan M."/>
            <person name="Fosler C."/>
            <person name="Glodek A."/>
            <person name="Gu Z."/>
            <person name="Holt R.A."/>
            <person name="Jennings D."/>
            <person name="Kraft C.L."/>
            <person name="Lu F."/>
            <person name="Nguyen T."/>
            <person name="Nusskern D.R."/>
            <person name="Pfannkoch C.M."/>
            <person name="Sitter C."/>
            <person name="Sutton G.G."/>
            <person name="Venter J.C."/>
            <person name="Wang Z."/>
            <person name="Woodage T."/>
            <person name="Zheng X.H."/>
            <person name="Zhong F."/>
        </authorList>
    </citation>
    <scope>NUCLEOTIDE SEQUENCE [LARGE SCALE GENOMIC DNA]</scope>
    <source>
        <strain>BN</strain>
        <strain evidence="2">Sprague-Dawley</strain>
    </source>
</reference>
<protein>
    <submittedName>
        <fullName evidence="1">RCG43510</fullName>
    </submittedName>
</protein>
<accession>A6JID3</accession>
<feature type="non-terminal residue" evidence="1">
    <location>
        <position position="104"/>
    </location>
</feature>
<sequence length="104" mass="11857">MGNTFGIHFEAHQRISPGILAGPSHSHWIMWIQQRLGCFCWIITLLLIPVWYPDTTELDCWCPGNGDWNHLKELLLNRSTPPCPIHHLFPLPLKGGLEVGSKHL</sequence>
<name>A6JID3_RAT</name>
<evidence type="ECO:0000313" key="2">
    <source>
        <dbReference type="Proteomes" id="UP000234681"/>
    </source>
</evidence>
<dbReference type="Proteomes" id="UP000234681">
    <property type="component" value="Chromosome 9"/>
</dbReference>
<organism evidence="1 2">
    <name type="scientific">Rattus norvegicus</name>
    <name type="common">Rat</name>
    <dbReference type="NCBI Taxonomy" id="10116"/>
    <lineage>
        <taxon>Eukaryota</taxon>
        <taxon>Metazoa</taxon>
        <taxon>Chordata</taxon>
        <taxon>Craniata</taxon>
        <taxon>Vertebrata</taxon>
        <taxon>Euteleostomi</taxon>
        <taxon>Mammalia</taxon>
        <taxon>Eutheria</taxon>
        <taxon>Euarchontoglires</taxon>
        <taxon>Glires</taxon>
        <taxon>Rodentia</taxon>
        <taxon>Myomorpha</taxon>
        <taxon>Muroidea</taxon>
        <taxon>Muridae</taxon>
        <taxon>Murinae</taxon>
        <taxon>Rattus</taxon>
    </lineage>
</organism>
<dbReference type="EMBL" id="CH473987">
    <property type="protein sequence ID" value="EDM18949.1"/>
    <property type="molecule type" value="Genomic_DNA"/>
</dbReference>
<evidence type="ECO:0000313" key="1">
    <source>
        <dbReference type="EMBL" id="EDM18949.1"/>
    </source>
</evidence>
<dbReference type="AlphaFoldDB" id="A6JID3"/>
<gene>
    <name evidence="1" type="ORF">rCG_43510</name>
</gene>
<proteinExistence type="predicted"/>